<dbReference type="EMBL" id="BMFK01000001">
    <property type="protein sequence ID" value="GGE54365.1"/>
    <property type="molecule type" value="Genomic_DNA"/>
</dbReference>
<protein>
    <submittedName>
        <fullName evidence="1">Uncharacterized protein</fullName>
    </submittedName>
</protein>
<reference evidence="1" key="1">
    <citation type="journal article" date="2014" name="Int. J. Syst. Evol. Microbiol.">
        <title>Complete genome sequence of Corynebacterium casei LMG S-19264T (=DSM 44701T), isolated from a smear-ripened cheese.</title>
        <authorList>
            <consortium name="US DOE Joint Genome Institute (JGI-PGF)"/>
            <person name="Walter F."/>
            <person name="Albersmeier A."/>
            <person name="Kalinowski J."/>
            <person name="Ruckert C."/>
        </authorList>
    </citation>
    <scope>NUCLEOTIDE SEQUENCE</scope>
    <source>
        <strain evidence="1">CGMCC 1.12698</strain>
    </source>
</reference>
<evidence type="ECO:0000313" key="1">
    <source>
        <dbReference type="EMBL" id="GGE54365.1"/>
    </source>
</evidence>
<keyword evidence="2" id="KW-1185">Reference proteome</keyword>
<sequence length="51" mass="6293">MFYISISWIHQEYQNYRRYDEPNQSSIKASTSMDEGVDFVHRMMFFYEKGE</sequence>
<dbReference type="Pfam" id="PF14004">
    <property type="entry name" value="DUF4227"/>
    <property type="match status" value="1"/>
</dbReference>
<dbReference type="Proteomes" id="UP000605259">
    <property type="component" value="Unassembled WGS sequence"/>
</dbReference>
<dbReference type="AlphaFoldDB" id="A0A917ELR9"/>
<name>A0A917ELR9_9BACI</name>
<organism evidence="1 2">
    <name type="scientific">Priestia taiwanensis</name>
    <dbReference type="NCBI Taxonomy" id="1347902"/>
    <lineage>
        <taxon>Bacteria</taxon>
        <taxon>Bacillati</taxon>
        <taxon>Bacillota</taxon>
        <taxon>Bacilli</taxon>
        <taxon>Bacillales</taxon>
        <taxon>Bacillaceae</taxon>
        <taxon>Priestia</taxon>
    </lineage>
</organism>
<proteinExistence type="predicted"/>
<evidence type="ECO:0000313" key="2">
    <source>
        <dbReference type="Proteomes" id="UP000605259"/>
    </source>
</evidence>
<reference evidence="1" key="2">
    <citation type="submission" date="2020-09" db="EMBL/GenBank/DDBJ databases">
        <authorList>
            <person name="Sun Q."/>
            <person name="Zhou Y."/>
        </authorList>
    </citation>
    <scope>NUCLEOTIDE SEQUENCE</scope>
    <source>
        <strain evidence="1">CGMCC 1.12698</strain>
    </source>
</reference>
<accession>A0A917ELR9</accession>
<gene>
    <name evidence="1" type="ORF">GCM10007140_00860</name>
</gene>
<comment type="caution">
    <text evidence="1">The sequence shown here is derived from an EMBL/GenBank/DDBJ whole genome shotgun (WGS) entry which is preliminary data.</text>
</comment>
<dbReference type="InterPro" id="IPR025321">
    <property type="entry name" value="DUF4227"/>
</dbReference>